<evidence type="ECO:0000313" key="1">
    <source>
        <dbReference type="EMBL" id="WVX79001.1"/>
    </source>
</evidence>
<dbReference type="Pfam" id="PF01986">
    <property type="entry name" value="DUF123"/>
    <property type="match status" value="1"/>
</dbReference>
<gene>
    <name evidence="1" type="ORF">R4Z09_16985</name>
</gene>
<sequence>MFESINLEHTFYSIQLSIAENQHITIGKLGTFTFQKGTYIYVGSAKRNIRQRIERYKRVNKKNHWHFDYLRPFGVITRIITYDASFKECDLAENIRKQMNGTLPFNGFGSSDCKCFSHLIFVEDK</sequence>
<dbReference type="RefSeq" id="WP_338447935.1">
    <property type="nucleotide sequence ID" value="NZ_CP137640.1"/>
</dbReference>
<dbReference type="InterPro" id="IPR002837">
    <property type="entry name" value="DUF123"/>
</dbReference>
<protein>
    <submittedName>
        <fullName evidence="1">GIY-YIG nuclease family protein</fullName>
    </submittedName>
</protein>
<accession>A0ABZ2C6C0</accession>
<dbReference type="EMBL" id="CP137640">
    <property type="protein sequence ID" value="WVX79001.1"/>
    <property type="molecule type" value="Genomic_DNA"/>
</dbReference>
<reference evidence="1 2" key="1">
    <citation type="submission" date="2023-10" db="EMBL/GenBank/DDBJ databases">
        <title>Niallia locisalis sp.nov. isolated from a salt pond sample.</title>
        <authorList>
            <person name="Li X.-J."/>
            <person name="Dong L."/>
        </authorList>
    </citation>
    <scope>NUCLEOTIDE SEQUENCE [LARGE SCALE GENOMIC DNA]</scope>
    <source>
        <strain evidence="1 2">DSM 29761</strain>
    </source>
</reference>
<evidence type="ECO:0000313" key="2">
    <source>
        <dbReference type="Proteomes" id="UP001357223"/>
    </source>
</evidence>
<dbReference type="PANTHER" id="PTHR37460:SF1">
    <property type="entry name" value="ENDONUCLEASE III"/>
    <property type="match status" value="1"/>
</dbReference>
<dbReference type="PANTHER" id="PTHR37460">
    <property type="entry name" value="ENDONUCLEASE III"/>
    <property type="match status" value="1"/>
</dbReference>
<name>A0ABZ2C6C0_9BACI</name>
<dbReference type="CDD" id="cd10441">
    <property type="entry name" value="GIY-YIG_COG1833"/>
    <property type="match status" value="1"/>
</dbReference>
<keyword evidence="2" id="KW-1185">Reference proteome</keyword>
<proteinExistence type="predicted"/>
<organism evidence="1 2">
    <name type="scientific">Niallia oryzisoli</name>
    <dbReference type="NCBI Taxonomy" id="1737571"/>
    <lineage>
        <taxon>Bacteria</taxon>
        <taxon>Bacillati</taxon>
        <taxon>Bacillota</taxon>
        <taxon>Bacilli</taxon>
        <taxon>Bacillales</taxon>
        <taxon>Bacillaceae</taxon>
        <taxon>Niallia</taxon>
    </lineage>
</organism>
<dbReference type="Proteomes" id="UP001357223">
    <property type="component" value="Chromosome"/>
</dbReference>